<gene>
    <name evidence="1" type="ORF">JMJ92_21925</name>
</gene>
<dbReference type="EMBL" id="JAESIL010000236">
    <property type="protein sequence ID" value="MBL3580762.1"/>
    <property type="molecule type" value="Genomic_DNA"/>
</dbReference>
<accession>A0ABS1RM66</accession>
<keyword evidence="2" id="KW-1185">Reference proteome</keyword>
<comment type="caution">
    <text evidence="1">The sequence shown here is derived from an EMBL/GenBank/DDBJ whole genome shotgun (WGS) entry which is preliminary data.</text>
</comment>
<name>A0ABS1RM66_9RHOB</name>
<dbReference type="RefSeq" id="WP_202299608.1">
    <property type="nucleotide sequence ID" value="NZ_JAESIL010000236.1"/>
</dbReference>
<sequence>MIGPLDSPAMIQFRNARPDHPTITRENASFEPRTAEQGGIELVQTPPEFMAMMAKSEAEAAWMDSAEGKAWQAEQLAKQNAQPVELAV</sequence>
<protein>
    <submittedName>
        <fullName evidence="1">Uncharacterized protein</fullName>
    </submittedName>
</protein>
<feature type="non-terminal residue" evidence="1">
    <location>
        <position position="88"/>
    </location>
</feature>
<evidence type="ECO:0000313" key="1">
    <source>
        <dbReference type="EMBL" id="MBL3580762.1"/>
    </source>
</evidence>
<proteinExistence type="predicted"/>
<evidence type="ECO:0000313" key="2">
    <source>
        <dbReference type="Proteomes" id="UP000635853"/>
    </source>
</evidence>
<dbReference type="Proteomes" id="UP000635853">
    <property type="component" value="Unassembled WGS sequence"/>
</dbReference>
<organism evidence="1 2">
    <name type="scientific">Rhodovulum visakhapatnamense</name>
    <dbReference type="NCBI Taxonomy" id="364297"/>
    <lineage>
        <taxon>Bacteria</taxon>
        <taxon>Pseudomonadati</taxon>
        <taxon>Pseudomonadota</taxon>
        <taxon>Alphaproteobacteria</taxon>
        <taxon>Rhodobacterales</taxon>
        <taxon>Paracoccaceae</taxon>
        <taxon>Rhodovulum</taxon>
    </lineage>
</organism>
<reference evidence="2" key="1">
    <citation type="submission" date="2021-01" db="EMBL/GenBank/DDBJ databases">
        <title>Draft genomes of Rhodovulum sulfidophilum.</title>
        <authorList>
            <person name="Guzman M.S."/>
        </authorList>
    </citation>
    <scope>NUCLEOTIDE SEQUENCE [LARGE SCALE GENOMIC DNA]</scope>
    <source>
        <strain evidence="2">AB19</strain>
    </source>
</reference>